<feature type="domain" description="Chromo" evidence="2">
    <location>
        <begin position="346"/>
        <end position="389"/>
    </location>
</feature>
<feature type="compositionally biased region" description="Acidic residues" evidence="1">
    <location>
        <begin position="311"/>
        <end position="322"/>
    </location>
</feature>
<dbReference type="Gene3D" id="2.40.50.40">
    <property type="match status" value="1"/>
</dbReference>
<sequence>MAGLIPEDIVTSFDAEPSCSSAEEASDQDSEHTEKSARKTRRAVPRIRSAGVLDEAGWLEGVVGPGTRRKTIALVNIYSDFRCSLTLLDMPSSSHRSARRTRVAPDAIKKDSVMKDGMSMNAASKFPGVGGAETLRRHLIKAGFQPAIHHRKSTKEQIDAAVKDIVERHMSRNKACKRENPIYEKAVAEVTQNGASCRSTGKRFNIHPMTIKAGYSLPALRNRVGDGGRTQIKMAAQAVLDRHIPVRQAAMEFGADYTTVRLELTLRGFEYSKTKPSKWVKKTSKPFAVVNSSNVKPNQSAQKRTAQSESGETDMEEEEIDLPEPIAQEEVTTKGPNEGLGPRDSPEIERIVDVRQQRQYLVRWQGQTEEQATWVDEDVLLGLGALNIK</sequence>
<dbReference type="InterPro" id="IPR023780">
    <property type="entry name" value="Chromo_domain"/>
</dbReference>
<keyword evidence="4" id="KW-1185">Reference proteome</keyword>
<dbReference type="PROSITE" id="PS50013">
    <property type="entry name" value="CHROMO_2"/>
    <property type="match status" value="1"/>
</dbReference>
<evidence type="ECO:0000313" key="3">
    <source>
        <dbReference type="EMBL" id="GAU99927.1"/>
    </source>
</evidence>
<evidence type="ECO:0000313" key="4">
    <source>
        <dbReference type="Proteomes" id="UP000186922"/>
    </source>
</evidence>
<dbReference type="Pfam" id="PF00385">
    <property type="entry name" value="Chromo"/>
    <property type="match status" value="1"/>
</dbReference>
<dbReference type="SUPFAM" id="SSF54160">
    <property type="entry name" value="Chromo domain-like"/>
    <property type="match status" value="1"/>
</dbReference>
<accession>A0A1D1VJK8</accession>
<reference evidence="3 4" key="1">
    <citation type="journal article" date="2016" name="Nat. Commun.">
        <title>Extremotolerant tardigrade genome and improved radiotolerance of human cultured cells by tardigrade-unique protein.</title>
        <authorList>
            <person name="Hashimoto T."/>
            <person name="Horikawa D.D."/>
            <person name="Saito Y."/>
            <person name="Kuwahara H."/>
            <person name="Kozuka-Hata H."/>
            <person name="Shin-I T."/>
            <person name="Minakuchi Y."/>
            <person name="Ohishi K."/>
            <person name="Motoyama A."/>
            <person name="Aizu T."/>
            <person name="Enomoto A."/>
            <person name="Kondo K."/>
            <person name="Tanaka S."/>
            <person name="Hara Y."/>
            <person name="Koshikawa S."/>
            <person name="Sagara H."/>
            <person name="Miura T."/>
            <person name="Yokobori S."/>
            <person name="Miyagawa K."/>
            <person name="Suzuki Y."/>
            <person name="Kubo T."/>
            <person name="Oyama M."/>
            <person name="Kohara Y."/>
            <person name="Fujiyama A."/>
            <person name="Arakawa K."/>
            <person name="Katayama T."/>
            <person name="Toyoda A."/>
            <person name="Kunieda T."/>
        </authorList>
    </citation>
    <scope>NUCLEOTIDE SEQUENCE [LARGE SCALE GENOMIC DNA]</scope>
    <source>
        <strain evidence="3 4">YOKOZUNA-1</strain>
    </source>
</reference>
<organism evidence="3 4">
    <name type="scientific">Ramazzottius varieornatus</name>
    <name type="common">Water bear</name>
    <name type="synonym">Tardigrade</name>
    <dbReference type="NCBI Taxonomy" id="947166"/>
    <lineage>
        <taxon>Eukaryota</taxon>
        <taxon>Metazoa</taxon>
        <taxon>Ecdysozoa</taxon>
        <taxon>Tardigrada</taxon>
        <taxon>Eutardigrada</taxon>
        <taxon>Parachela</taxon>
        <taxon>Hypsibioidea</taxon>
        <taxon>Ramazzottiidae</taxon>
        <taxon>Ramazzottius</taxon>
    </lineage>
</organism>
<dbReference type="EMBL" id="BDGG01000005">
    <property type="protein sequence ID" value="GAU99927.1"/>
    <property type="molecule type" value="Genomic_DNA"/>
</dbReference>
<dbReference type="CDD" id="cd00024">
    <property type="entry name" value="CD_CSD"/>
    <property type="match status" value="1"/>
</dbReference>
<feature type="region of interest" description="Disordered" evidence="1">
    <location>
        <begin position="290"/>
        <end position="349"/>
    </location>
</feature>
<feature type="region of interest" description="Disordered" evidence="1">
    <location>
        <begin position="15"/>
        <end position="43"/>
    </location>
</feature>
<evidence type="ECO:0000259" key="2">
    <source>
        <dbReference type="PROSITE" id="PS50013"/>
    </source>
</evidence>
<dbReference type="Proteomes" id="UP000186922">
    <property type="component" value="Unassembled WGS sequence"/>
</dbReference>
<dbReference type="InterPro" id="IPR016197">
    <property type="entry name" value="Chromo-like_dom_sf"/>
</dbReference>
<feature type="compositionally biased region" description="Polar residues" evidence="1">
    <location>
        <begin position="290"/>
        <end position="307"/>
    </location>
</feature>
<name>A0A1D1VJK8_RAMVA</name>
<gene>
    <name evidence="3" type="primary">RvY_10861-1</name>
    <name evidence="3" type="synonym">RvY_10861.1</name>
    <name evidence="3" type="ORF">RvY_10861</name>
</gene>
<proteinExistence type="predicted"/>
<dbReference type="AlphaFoldDB" id="A0A1D1VJK8"/>
<dbReference type="InterPro" id="IPR000953">
    <property type="entry name" value="Chromo/chromo_shadow_dom"/>
</dbReference>
<protein>
    <recommendedName>
        <fullName evidence="2">Chromo domain-containing protein</fullName>
    </recommendedName>
</protein>
<evidence type="ECO:0000256" key="1">
    <source>
        <dbReference type="SAM" id="MobiDB-lite"/>
    </source>
</evidence>
<comment type="caution">
    <text evidence="3">The sequence shown here is derived from an EMBL/GenBank/DDBJ whole genome shotgun (WGS) entry which is preliminary data.</text>
</comment>